<dbReference type="Gene3D" id="2.60.300.12">
    <property type="entry name" value="HesB-like domain"/>
    <property type="match status" value="1"/>
</dbReference>
<feature type="domain" description="Core" evidence="2">
    <location>
        <begin position="33"/>
        <end position="133"/>
    </location>
</feature>
<evidence type="ECO:0000313" key="4">
    <source>
        <dbReference type="Proteomes" id="UP001325140"/>
    </source>
</evidence>
<dbReference type="PANTHER" id="PTHR10072:SF41">
    <property type="entry name" value="IRON-SULFUR CLUSTER ASSEMBLY 1 HOMOLOG, MITOCHONDRIAL"/>
    <property type="match status" value="1"/>
</dbReference>
<dbReference type="RefSeq" id="WP_323721873.1">
    <property type="nucleotide sequence ID" value="NZ_CP110343.1"/>
</dbReference>
<reference evidence="3" key="1">
    <citation type="submission" date="2022-10" db="EMBL/GenBank/DDBJ databases">
        <title>Host association and intracellularity evolved multiple times independently in the Rickettsiales.</title>
        <authorList>
            <person name="Castelli M."/>
            <person name="Nardi T."/>
            <person name="Gammuto L."/>
            <person name="Bellinzona G."/>
            <person name="Sabaneyeva E."/>
            <person name="Potekhin A."/>
            <person name="Serra V."/>
            <person name="Petroni G."/>
            <person name="Sassera D."/>
        </authorList>
    </citation>
    <scope>NUCLEOTIDE SEQUENCE [LARGE SCALE GENOMIC DNA]</scope>
    <source>
        <strain evidence="3">US_Bl 11III1</strain>
    </source>
</reference>
<organism evidence="3 4">
    <name type="scientific">Candidatus Fokinia crypta</name>
    <dbReference type="NCBI Taxonomy" id="1920990"/>
    <lineage>
        <taxon>Bacteria</taxon>
        <taxon>Pseudomonadati</taxon>
        <taxon>Pseudomonadota</taxon>
        <taxon>Alphaproteobacteria</taxon>
        <taxon>Rickettsiales</taxon>
        <taxon>Candidatus Midichloriaceae</taxon>
        <taxon>Candidatus Fokinia</taxon>
    </lineage>
</organism>
<dbReference type="SUPFAM" id="SSF89360">
    <property type="entry name" value="HesB-like domain"/>
    <property type="match status" value="1"/>
</dbReference>
<keyword evidence="4" id="KW-1185">Reference proteome</keyword>
<dbReference type="Pfam" id="PF01521">
    <property type="entry name" value="Fe-S_biosyn"/>
    <property type="match status" value="1"/>
</dbReference>
<dbReference type="InterPro" id="IPR035903">
    <property type="entry name" value="HesB-like_dom_sf"/>
</dbReference>
<dbReference type="PROSITE" id="PS01152">
    <property type="entry name" value="HESB"/>
    <property type="match status" value="1"/>
</dbReference>
<evidence type="ECO:0000259" key="2">
    <source>
        <dbReference type="Pfam" id="PF01521"/>
    </source>
</evidence>
<name>A0ABZ0UQQ5_9RICK</name>
<comment type="similarity">
    <text evidence="1">Belongs to the HesB/IscA family.</text>
</comment>
<proteinExistence type="inferred from homology"/>
<dbReference type="InterPro" id="IPR000361">
    <property type="entry name" value="ATAP_core_dom"/>
</dbReference>
<protein>
    <submittedName>
        <fullName evidence="3">Iron-binding protein IscA</fullName>
    </submittedName>
</protein>
<dbReference type="InterPro" id="IPR050322">
    <property type="entry name" value="Fe-S_cluster_asmbl/transfer"/>
</dbReference>
<gene>
    <name evidence="3" type="ORF">Fokcrypt_00416</name>
</gene>
<dbReference type="InterPro" id="IPR017870">
    <property type="entry name" value="FeS_cluster_insertion_CS"/>
</dbReference>
<evidence type="ECO:0000313" key="3">
    <source>
        <dbReference type="EMBL" id="WPX97892.1"/>
    </source>
</evidence>
<sequence>MKTSCCLKNAISNSEMEKNDDSLLSTERQKSIINVTDSATNKIRLLLSSKPDAIGLAIGVKKGGCTGLSYTFDYVYFESDMYETVKFGDIALLIDKKAILYIIGTTLDYKDEKIRSGFAFLNPNAKAKCGCGESFAV</sequence>
<dbReference type="PANTHER" id="PTHR10072">
    <property type="entry name" value="IRON-SULFUR CLUSTER ASSEMBLY PROTEIN"/>
    <property type="match status" value="1"/>
</dbReference>
<dbReference type="NCBIfam" id="TIGR00049">
    <property type="entry name" value="iron-sulfur cluster assembly accessory protein"/>
    <property type="match status" value="1"/>
</dbReference>
<dbReference type="EMBL" id="CP110343">
    <property type="protein sequence ID" value="WPX97892.1"/>
    <property type="molecule type" value="Genomic_DNA"/>
</dbReference>
<accession>A0ABZ0UQQ5</accession>
<evidence type="ECO:0000256" key="1">
    <source>
        <dbReference type="ARBA" id="ARBA00006718"/>
    </source>
</evidence>
<dbReference type="InterPro" id="IPR016092">
    <property type="entry name" value="ATAP"/>
</dbReference>
<dbReference type="Proteomes" id="UP001325140">
    <property type="component" value="Chromosome"/>
</dbReference>